<comment type="similarity">
    <text evidence="1 6">Belongs to the glycosyl hydrolase 43 family.</text>
</comment>
<name>A0A317EL56_9SPHI</name>
<dbReference type="SUPFAM" id="SSF75005">
    <property type="entry name" value="Arabinanase/levansucrase/invertase"/>
    <property type="match status" value="1"/>
</dbReference>
<feature type="chain" id="PRO_5016432823" evidence="7">
    <location>
        <begin position="20"/>
        <end position="344"/>
    </location>
</feature>
<evidence type="ECO:0000256" key="7">
    <source>
        <dbReference type="SAM" id="SignalP"/>
    </source>
</evidence>
<keyword evidence="4 6" id="KW-0326">Glycosidase</keyword>
<dbReference type="PANTHER" id="PTHR43817:SF1">
    <property type="entry name" value="HYDROLASE, FAMILY 43, PUTATIVE (AFU_ORTHOLOGUE AFUA_3G01660)-RELATED"/>
    <property type="match status" value="1"/>
</dbReference>
<gene>
    <name evidence="8" type="ORF">DHW03_18385</name>
</gene>
<dbReference type="PANTHER" id="PTHR43817">
    <property type="entry name" value="GLYCOSYL HYDROLASE"/>
    <property type="match status" value="1"/>
</dbReference>
<organism evidence="8 9">
    <name type="scientific">Pedobacter yonginense</name>
    <dbReference type="NCBI Taxonomy" id="651869"/>
    <lineage>
        <taxon>Bacteria</taxon>
        <taxon>Pseudomonadati</taxon>
        <taxon>Bacteroidota</taxon>
        <taxon>Sphingobacteriia</taxon>
        <taxon>Sphingobacteriales</taxon>
        <taxon>Sphingobacteriaceae</taxon>
        <taxon>Pedobacter</taxon>
    </lineage>
</organism>
<feature type="signal peptide" evidence="7">
    <location>
        <begin position="1"/>
        <end position="19"/>
    </location>
</feature>
<sequence>MKNLFFLLCITLFSLGMSKAQTFKNPLLPSGADPYSFYKDGFYYYTNTTGNRVELWKSKTLEGLKDAPHKTIWKAPASGPYSKSIWAPEVMFLRGKWYAYFAADNGKNENHRMYVLENSSKDPMQGEWVFKGQINDPTNKWAIDGDVGEINGQLYMIWSGWEGDVNGKQEVFIAKLKNPWTVEGERYKISTPKFDWEKIGDLGNSEHVDVNEGPQFLVHNKKVFIIYSASGCWTDFYALGMLSADLKSNLLDPKSWVKHNQPVFQRSIENGVYAPGHNSFFKSPDGTEDWILYHANDKAGQGCGGFRSPRAQKFTWNADGTPNFGIPVKTTTELDIPSEKNRRK</sequence>
<evidence type="ECO:0000313" key="9">
    <source>
        <dbReference type="Proteomes" id="UP000245379"/>
    </source>
</evidence>
<dbReference type="GO" id="GO:0005975">
    <property type="term" value="P:carbohydrate metabolic process"/>
    <property type="evidence" value="ECO:0007669"/>
    <property type="project" value="InterPro"/>
</dbReference>
<dbReference type="GO" id="GO:0004553">
    <property type="term" value="F:hydrolase activity, hydrolyzing O-glycosyl compounds"/>
    <property type="evidence" value="ECO:0007669"/>
    <property type="project" value="InterPro"/>
</dbReference>
<evidence type="ECO:0000256" key="3">
    <source>
        <dbReference type="ARBA" id="ARBA00022801"/>
    </source>
</evidence>
<accession>A0A317EL56</accession>
<keyword evidence="9" id="KW-1185">Reference proteome</keyword>
<dbReference type="InterPro" id="IPR023296">
    <property type="entry name" value="Glyco_hydro_beta-prop_sf"/>
</dbReference>
<dbReference type="CDD" id="cd18820">
    <property type="entry name" value="GH43_LbAraf43-like"/>
    <property type="match status" value="1"/>
</dbReference>
<keyword evidence="3 6" id="KW-0378">Hydrolase</keyword>
<dbReference type="InterPro" id="IPR006710">
    <property type="entry name" value="Glyco_hydro_43"/>
</dbReference>
<evidence type="ECO:0000256" key="5">
    <source>
        <dbReference type="PIRSR" id="PIRSR606710-2"/>
    </source>
</evidence>
<dbReference type="PIRSF" id="PIRSF025414">
    <property type="entry name" value="Alpha-L-arabinofuranosidase"/>
    <property type="match status" value="1"/>
</dbReference>
<comment type="caution">
    <text evidence="8">The sequence shown here is derived from an EMBL/GenBank/DDBJ whole genome shotgun (WGS) entry which is preliminary data.</text>
</comment>
<dbReference type="Gene3D" id="2.115.10.20">
    <property type="entry name" value="Glycosyl hydrolase domain, family 43"/>
    <property type="match status" value="1"/>
</dbReference>
<dbReference type="Proteomes" id="UP000245379">
    <property type="component" value="Unassembled WGS sequence"/>
</dbReference>
<reference evidence="8 9" key="1">
    <citation type="submission" date="2018-05" db="EMBL/GenBank/DDBJ databases">
        <title>Pedobacter paludis sp. nov., isolated from wetland soil.</title>
        <authorList>
            <person name="Zhang Y."/>
            <person name="Wang G."/>
        </authorList>
    </citation>
    <scope>NUCLEOTIDE SEQUENCE [LARGE SCALE GENOMIC DNA]</scope>
    <source>
        <strain evidence="8 9">KCTC22721</strain>
    </source>
</reference>
<evidence type="ECO:0000256" key="6">
    <source>
        <dbReference type="RuleBase" id="RU361187"/>
    </source>
</evidence>
<protein>
    <submittedName>
        <fullName evidence="8">Glycosyl hydrolase family 43</fullName>
    </submittedName>
</protein>
<feature type="site" description="Important for catalytic activity, responsible for pKa modulation of the active site Glu and correct orientation of both the proton donor and substrate" evidence="5">
    <location>
        <position position="144"/>
    </location>
</feature>
<dbReference type="RefSeq" id="WP_109927317.1">
    <property type="nucleotide sequence ID" value="NZ_QGNZ01000005.1"/>
</dbReference>
<dbReference type="Pfam" id="PF04616">
    <property type="entry name" value="Glyco_hydro_43"/>
    <property type="match status" value="1"/>
</dbReference>
<evidence type="ECO:0000256" key="4">
    <source>
        <dbReference type="ARBA" id="ARBA00023295"/>
    </source>
</evidence>
<dbReference type="AlphaFoldDB" id="A0A317EL56"/>
<evidence type="ECO:0000256" key="2">
    <source>
        <dbReference type="ARBA" id="ARBA00022729"/>
    </source>
</evidence>
<dbReference type="OrthoDB" id="177947at2"/>
<evidence type="ECO:0000313" key="8">
    <source>
        <dbReference type="EMBL" id="PWS26016.1"/>
    </source>
</evidence>
<evidence type="ECO:0000256" key="1">
    <source>
        <dbReference type="ARBA" id="ARBA00009865"/>
    </source>
</evidence>
<proteinExistence type="inferred from homology"/>
<keyword evidence="2 7" id="KW-0732">Signal</keyword>
<dbReference type="EMBL" id="QGNZ01000005">
    <property type="protein sequence ID" value="PWS26016.1"/>
    <property type="molecule type" value="Genomic_DNA"/>
</dbReference>
<dbReference type="InterPro" id="IPR016828">
    <property type="entry name" value="Alpha-L-arabinofuranosidase"/>
</dbReference>